<dbReference type="KEGG" id="rsq:Rsph17025_4358"/>
<gene>
    <name evidence="2" type="ordered locus">Rsph17025_4358</name>
</gene>
<accession>A4X0N9</accession>
<dbReference type="BioCyc" id="RSPH349102:G1G8M-4496-MONOMER"/>
<dbReference type="GO" id="GO:0006355">
    <property type="term" value="P:regulation of DNA-templated transcription"/>
    <property type="evidence" value="ECO:0007669"/>
    <property type="project" value="InterPro"/>
</dbReference>
<feature type="domain" description="Bacterial mobilisation" evidence="1">
    <location>
        <begin position="146"/>
        <end position="175"/>
    </location>
</feature>
<dbReference type="InterPro" id="IPR008687">
    <property type="entry name" value="MobC"/>
</dbReference>
<evidence type="ECO:0000313" key="2">
    <source>
        <dbReference type="EMBL" id="ABP73203.1"/>
    </source>
</evidence>
<dbReference type="Pfam" id="PF05713">
    <property type="entry name" value="MobC"/>
    <property type="match status" value="1"/>
</dbReference>
<name>A4X0N9_CERS5</name>
<evidence type="ECO:0000259" key="1">
    <source>
        <dbReference type="Pfam" id="PF05713"/>
    </source>
</evidence>
<keyword evidence="2" id="KW-0614">Plasmid</keyword>
<dbReference type="AlphaFoldDB" id="A4X0N9"/>
<dbReference type="HOGENOM" id="CLU_1523747_0_0_5"/>
<organism evidence="2">
    <name type="scientific">Cereibacter sphaeroides (strain ATCC 17025 / ATH 2.4.3)</name>
    <name type="common">Rhodobacter sphaeroides</name>
    <dbReference type="NCBI Taxonomy" id="349102"/>
    <lineage>
        <taxon>Bacteria</taxon>
        <taxon>Pseudomonadati</taxon>
        <taxon>Pseudomonadota</taxon>
        <taxon>Alphaproteobacteria</taxon>
        <taxon>Rhodobacterales</taxon>
        <taxon>Paracoccaceae</taxon>
        <taxon>Cereibacter</taxon>
    </lineage>
</organism>
<sequence>MLMRATFGFLLVLMQDRLSASIVYKSPVMTEKSVVVHARVPPEIRARLEGLAAEAGVHVSGVLRALIEDAVRDTSTQKAPPLLSRARREGKVTVRLAADVRDRLEREAKGQGVSLSTWAAAVIGARARHAPQPVPSERRTIQAAFRQLRGLAVNVNQIAYALNRGVLTGAAAELTREEVTALRQDVSALRDVLRTYAAGRLSFQAPHGDGDE</sequence>
<dbReference type="SUPFAM" id="SSF47598">
    <property type="entry name" value="Ribbon-helix-helix"/>
    <property type="match status" value="1"/>
</dbReference>
<geneLocation type="plasmid" evidence="2">
    <name>pRSPA04</name>
</geneLocation>
<dbReference type="EMBL" id="CP000665">
    <property type="protein sequence ID" value="ABP73203.1"/>
    <property type="molecule type" value="Genomic_DNA"/>
</dbReference>
<dbReference type="InterPro" id="IPR010985">
    <property type="entry name" value="Ribbon_hlx_hlx"/>
</dbReference>
<protein>
    <recommendedName>
        <fullName evidence="1">Bacterial mobilisation domain-containing protein</fullName>
    </recommendedName>
</protein>
<proteinExistence type="predicted"/>
<reference evidence="2" key="1">
    <citation type="submission" date="2007-04" db="EMBL/GenBank/DDBJ databases">
        <title>Complete sequence of plasmid pRSPA04 of Rhodobacter sphaeroides ATCC 17025.</title>
        <authorList>
            <consortium name="US DOE Joint Genome Institute"/>
            <person name="Copeland A."/>
            <person name="Lucas S."/>
            <person name="Lapidus A."/>
            <person name="Barry K."/>
            <person name="Detter J.C."/>
            <person name="Glavina del Rio T."/>
            <person name="Hammon N."/>
            <person name="Israni S."/>
            <person name="Dalin E."/>
            <person name="Tice H."/>
            <person name="Pitluck S."/>
            <person name="Chertkov O."/>
            <person name="Brettin T."/>
            <person name="Bruce D."/>
            <person name="Han C."/>
            <person name="Schmutz J."/>
            <person name="Larimer F."/>
            <person name="Land M."/>
            <person name="Hauser L."/>
            <person name="Kyrpides N."/>
            <person name="Kim E."/>
            <person name="Richardson P."/>
            <person name="Mackenzie C."/>
            <person name="Choudhary M."/>
            <person name="Donohue T.J."/>
            <person name="Kaplan S."/>
        </authorList>
    </citation>
    <scope>NUCLEOTIDE SEQUENCE [LARGE SCALE GENOMIC DNA]</scope>
    <source>
        <strain evidence="2">ATCC 17025</strain>
        <plasmid evidence="2">pRSPA04</plasmid>
    </source>
</reference>